<accession>Q3A1Q3</accession>
<dbReference type="Gene3D" id="3.40.50.1000">
    <property type="entry name" value="HAD superfamily/HAD-like"/>
    <property type="match status" value="1"/>
</dbReference>
<dbReference type="Proteomes" id="UP000002534">
    <property type="component" value="Chromosome"/>
</dbReference>
<dbReference type="HOGENOM" id="CLU_061567_1_0_7"/>
<dbReference type="InterPro" id="IPR023214">
    <property type="entry name" value="HAD_sf"/>
</dbReference>
<protein>
    <submittedName>
        <fullName evidence="1">HAD-like superfamily protein</fullName>
    </submittedName>
</protein>
<organism evidence="1 2">
    <name type="scientific">Syntrophotalea carbinolica (strain DSM 2380 / NBRC 103641 / GraBd1)</name>
    <name type="common">Pelobacter carbinolicus</name>
    <dbReference type="NCBI Taxonomy" id="338963"/>
    <lineage>
        <taxon>Bacteria</taxon>
        <taxon>Pseudomonadati</taxon>
        <taxon>Thermodesulfobacteriota</taxon>
        <taxon>Desulfuromonadia</taxon>
        <taxon>Desulfuromonadales</taxon>
        <taxon>Syntrophotaleaceae</taxon>
        <taxon>Syntrophotalea</taxon>
    </lineage>
</organism>
<proteinExistence type="predicted"/>
<dbReference type="eggNOG" id="COG0560">
    <property type="taxonomic scope" value="Bacteria"/>
</dbReference>
<dbReference type="EMBL" id="CP000142">
    <property type="protein sequence ID" value="ABA89704.1"/>
    <property type="molecule type" value="Genomic_DNA"/>
</dbReference>
<evidence type="ECO:0000313" key="1">
    <source>
        <dbReference type="EMBL" id="ABA89704.1"/>
    </source>
</evidence>
<dbReference type="KEGG" id="pca:Pcar_2465"/>
<name>Q3A1Q3_SYNC1</name>
<dbReference type="InterPro" id="IPR036412">
    <property type="entry name" value="HAD-like_sf"/>
</dbReference>
<dbReference type="STRING" id="338963.Pcar_2465"/>
<dbReference type="SUPFAM" id="SSF56784">
    <property type="entry name" value="HAD-like"/>
    <property type="match status" value="1"/>
</dbReference>
<reference evidence="1 2" key="2">
    <citation type="journal article" date="2012" name="BMC Genomics">
        <title>The genome of Pelobacter carbinolicus reveals surprising metabolic capabilities and physiological features.</title>
        <authorList>
            <person name="Aklujkar M."/>
            <person name="Haveman S.A."/>
            <person name="Didonato R.Jr."/>
            <person name="Chertkov O."/>
            <person name="Han C.S."/>
            <person name="Land M.L."/>
            <person name="Brown P."/>
            <person name="Lovley D.R."/>
        </authorList>
    </citation>
    <scope>NUCLEOTIDE SEQUENCE [LARGE SCALE GENOMIC DNA]</scope>
    <source>
        <strain evidence="2">DSM 2380 / NBRC 103641 / GraBd1</strain>
    </source>
</reference>
<dbReference type="OrthoDB" id="9785423at2"/>
<reference evidence="2" key="1">
    <citation type="submission" date="2005-10" db="EMBL/GenBank/DDBJ databases">
        <title>Complete sequence of Pelobacter carbinolicus DSM 2380.</title>
        <authorList>
            <person name="Copeland A."/>
            <person name="Lucas S."/>
            <person name="Lapidus A."/>
            <person name="Barry K."/>
            <person name="Detter J.C."/>
            <person name="Glavina T."/>
            <person name="Hammon N."/>
            <person name="Israni S."/>
            <person name="Pitluck S."/>
            <person name="Chertkov O."/>
            <person name="Schmutz J."/>
            <person name="Larimer F."/>
            <person name="Land M."/>
            <person name="Kyrpides N."/>
            <person name="Ivanova N."/>
            <person name="Richardson P."/>
        </authorList>
    </citation>
    <scope>NUCLEOTIDE SEQUENCE [LARGE SCALE GENOMIC DNA]</scope>
    <source>
        <strain evidence="2">DSM 2380 / NBRC 103641 / GraBd1</strain>
    </source>
</reference>
<sequence length="279" mass="31786">MQETIAIVFDFDDTLAPDSTSSFLDTRGIDVPHFWQHKVLPRIEAGWDPVPAYLYEMIVLSDSGSPIRRDDFVRWGKRIKPFTGATRIFDRVRRHAESINEKVVVEFYLISSGIGDILRHTRLARQFSDIWACDFHYGDDGGIVYPKNIVSFTDKTRFLFQIAKGITGPECRREPFAVNRKISQRQLRVPFDQMIVVGDGLTDIPCFSLVRRSGGYALGVFDRDNKAKWGRAWGFIEDGRVSNLVPADFSKNSALSLSLMMAVENLARKLKLRAQTYQG</sequence>
<evidence type="ECO:0000313" key="2">
    <source>
        <dbReference type="Proteomes" id="UP000002534"/>
    </source>
</evidence>
<dbReference type="AlphaFoldDB" id="Q3A1Q3"/>
<keyword evidence="2" id="KW-1185">Reference proteome</keyword>
<gene>
    <name evidence="1" type="ordered locus">Pcar_2465</name>
</gene>
<dbReference type="RefSeq" id="WP_011342231.1">
    <property type="nucleotide sequence ID" value="NC_007498.2"/>
</dbReference>